<feature type="region of interest" description="Disordered" evidence="4">
    <location>
        <begin position="236"/>
        <end position="262"/>
    </location>
</feature>
<feature type="transmembrane region" description="Helical" evidence="5">
    <location>
        <begin position="312"/>
        <end position="332"/>
    </location>
</feature>
<name>A0A7W7ACM7_9SPHN</name>
<evidence type="ECO:0000256" key="3">
    <source>
        <dbReference type="ARBA" id="ARBA00023136"/>
    </source>
</evidence>
<comment type="caution">
    <text evidence="7">The sequence shown here is derived from an EMBL/GenBank/DDBJ whole genome shotgun (WGS) entry which is preliminary data.</text>
</comment>
<dbReference type="Gene3D" id="1.20.1250.20">
    <property type="entry name" value="MFS general substrate transporter like domains"/>
    <property type="match status" value="1"/>
</dbReference>
<dbReference type="InterPro" id="IPR020846">
    <property type="entry name" value="MFS_dom"/>
</dbReference>
<feature type="transmembrane region" description="Helical" evidence="5">
    <location>
        <begin position="344"/>
        <end position="360"/>
    </location>
</feature>
<proteinExistence type="predicted"/>
<evidence type="ECO:0000256" key="5">
    <source>
        <dbReference type="SAM" id="Phobius"/>
    </source>
</evidence>
<gene>
    <name evidence="7" type="ORF">GGR37_002862</name>
</gene>
<evidence type="ECO:0000256" key="2">
    <source>
        <dbReference type="ARBA" id="ARBA00022989"/>
    </source>
</evidence>
<evidence type="ECO:0000256" key="4">
    <source>
        <dbReference type="SAM" id="MobiDB-lite"/>
    </source>
</evidence>
<accession>A0A7W7ACM7</accession>
<organism evidence="7 8">
    <name type="scientific">Novosphingobium taihuense</name>
    <dbReference type="NCBI Taxonomy" id="260085"/>
    <lineage>
        <taxon>Bacteria</taxon>
        <taxon>Pseudomonadati</taxon>
        <taxon>Pseudomonadota</taxon>
        <taxon>Alphaproteobacteria</taxon>
        <taxon>Sphingomonadales</taxon>
        <taxon>Sphingomonadaceae</taxon>
        <taxon>Novosphingobium</taxon>
    </lineage>
</organism>
<dbReference type="PANTHER" id="PTHR23546:SF1">
    <property type="entry name" value="MEMBRANE PROTEIN"/>
    <property type="match status" value="1"/>
</dbReference>
<feature type="region of interest" description="Disordered" evidence="4">
    <location>
        <begin position="1"/>
        <end position="21"/>
    </location>
</feature>
<keyword evidence="3 5" id="KW-0472">Membrane</keyword>
<dbReference type="GO" id="GO:0022857">
    <property type="term" value="F:transmembrane transporter activity"/>
    <property type="evidence" value="ECO:0007669"/>
    <property type="project" value="InterPro"/>
</dbReference>
<dbReference type="SUPFAM" id="SSF103473">
    <property type="entry name" value="MFS general substrate transporter"/>
    <property type="match status" value="1"/>
</dbReference>
<feature type="transmembrane region" description="Helical" evidence="5">
    <location>
        <begin position="404"/>
        <end position="425"/>
    </location>
</feature>
<sequence>MDEPVVDNGAPPGKHNGMTDGPIRVSNERMALLFAVMLVTAAGNTAMQSVMPSIGTRLGIADVWVSLAYSWSALLWVMMAPFWARRSDRRGRKAMMALGVLGFILSFALCGMVLHFGLDGWLSAGMTMGLFAIARSLYGGFGSAAPPAVQAYVASRTGRADRTKALSLVASSFGLGTVLGPALAPLLILPGLGLVGPFALFALFGVVVLVLLRTRLPNDDPRFAGRGEVMAAPFSASSNPRMVEEQPDGTPDELPEAEPQHAGADRLRWTDRRLRPWLAAGLIGGHAQAMLLGVIGFLLLDRLGLRGNPDAGAGPIGLVLMSGAVATLLAQWGLIPMLGLGPRTSTLWGMGLATVGIIPVATGRDLHTIAVGFAIASIGFGLFRPGFTSGASLAVSPAEQGQSAGIVTSANGAAYIAAPAIGVWLYSHSQWLAWGVMEALSLLVVVLCIFALEKDKV</sequence>
<protein>
    <submittedName>
        <fullName evidence="7">MFS family permease</fullName>
    </submittedName>
</protein>
<dbReference type="Proteomes" id="UP000538566">
    <property type="component" value="Unassembled WGS sequence"/>
</dbReference>
<feature type="transmembrane region" description="Helical" evidence="5">
    <location>
        <begin position="277"/>
        <end position="300"/>
    </location>
</feature>
<feature type="transmembrane region" description="Helical" evidence="5">
    <location>
        <begin position="431"/>
        <end position="452"/>
    </location>
</feature>
<feature type="domain" description="Major facilitator superfamily (MFS) profile" evidence="6">
    <location>
        <begin position="29"/>
        <end position="456"/>
    </location>
</feature>
<feature type="transmembrane region" description="Helical" evidence="5">
    <location>
        <begin position="366"/>
        <end position="383"/>
    </location>
</feature>
<dbReference type="PROSITE" id="PS50850">
    <property type="entry name" value="MFS"/>
    <property type="match status" value="1"/>
</dbReference>
<keyword evidence="1 5" id="KW-0812">Transmembrane</keyword>
<dbReference type="InterPro" id="IPR036259">
    <property type="entry name" value="MFS_trans_sf"/>
</dbReference>
<keyword evidence="8" id="KW-1185">Reference proteome</keyword>
<dbReference type="EMBL" id="JACHOA010000005">
    <property type="protein sequence ID" value="MBB4614575.1"/>
    <property type="molecule type" value="Genomic_DNA"/>
</dbReference>
<dbReference type="InterPro" id="IPR011701">
    <property type="entry name" value="MFS"/>
</dbReference>
<dbReference type="AlphaFoldDB" id="A0A7W7ACM7"/>
<feature type="transmembrane region" description="Helical" evidence="5">
    <location>
        <begin position="96"/>
        <end position="118"/>
    </location>
</feature>
<evidence type="ECO:0000256" key="1">
    <source>
        <dbReference type="ARBA" id="ARBA00022692"/>
    </source>
</evidence>
<evidence type="ECO:0000313" key="7">
    <source>
        <dbReference type="EMBL" id="MBB4614575.1"/>
    </source>
</evidence>
<feature type="transmembrane region" description="Helical" evidence="5">
    <location>
        <begin position="130"/>
        <end position="153"/>
    </location>
</feature>
<evidence type="ECO:0000313" key="8">
    <source>
        <dbReference type="Proteomes" id="UP000538566"/>
    </source>
</evidence>
<feature type="transmembrane region" description="Helical" evidence="5">
    <location>
        <begin position="194"/>
        <end position="212"/>
    </location>
</feature>
<feature type="transmembrane region" description="Helical" evidence="5">
    <location>
        <begin position="165"/>
        <end position="188"/>
    </location>
</feature>
<feature type="compositionally biased region" description="Acidic residues" evidence="4">
    <location>
        <begin position="245"/>
        <end position="256"/>
    </location>
</feature>
<dbReference type="PANTHER" id="PTHR23546">
    <property type="entry name" value="TRANSPORT PROTEIN"/>
    <property type="match status" value="1"/>
</dbReference>
<reference evidence="7 8" key="1">
    <citation type="submission" date="2020-08" db="EMBL/GenBank/DDBJ databases">
        <title>Genomic Encyclopedia of Type Strains, Phase IV (KMG-IV): sequencing the most valuable type-strain genomes for metagenomic binning, comparative biology and taxonomic classification.</title>
        <authorList>
            <person name="Goeker M."/>
        </authorList>
    </citation>
    <scope>NUCLEOTIDE SEQUENCE [LARGE SCALE GENOMIC DNA]</scope>
    <source>
        <strain evidence="7 8">DSM 17507</strain>
    </source>
</reference>
<keyword evidence="2 5" id="KW-1133">Transmembrane helix</keyword>
<evidence type="ECO:0000259" key="6">
    <source>
        <dbReference type="PROSITE" id="PS50850"/>
    </source>
</evidence>
<dbReference type="Pfam" id="PF07690">
    <property type="entry name" value="MFS_1"/>
    <property type="match status" value="1"/>
</dbReference>
<feature type="transmembrane region" description="Helical" evidence="5">
    <location>
        <begin position="31"/>
        <end position="51"/>
    </location>
</feature>
<feature type="transmembrane region" description="Helical" evidence="5">
    <location>
        <begin position="63"/>
        <end position="84"/>
    </location>
</feature>